<dbReference type="EMBL" id="FUYR01000001">
    <property type="protein sequence ID" value="SKB40177.1"/>
    <property type="molecule type" value="Genomic_DNA"/>
</dbReference>
<evidence type="ECO:0000313" key="2">
    <source>
        <dbReference type="Proteomes" id="UP000189981"/>
    </source>
</evidence>
<name>A0A1T5AZF1_9SPHI</name>
<accession>A0A1T5AZF1</accession>
<dbReference type="Proteomes" id="UP000189981">
    <property type="component" value="Unassembled WGS sequence"/>
</dbReference>
<proteinExistence type="predicted"/>
<dbReference type="AlphaFoldDB" id="A0A1T5AZF1"/>
<evidence type="ECO:0000313" key="1">
    <source>
        <dbReference type="EMBL" id="SKB40177.1"/>
    </source>
</evidence>
<dbReference type="STRING" id="572036.SAMN05661099_1145"/>
<keyword evidence="2" id="KW-1185">Reference proteome</keyword>
<organism evidence="1 2">
    <name type="scientific">Daejeonella lutea</name>
    <dbReference type="NCBI Taxonomy" id="572036"/>
    <lineage>
        <taxon>Bacteria</taxon>
        <taxon>Pseudomonadati</taxon>
        <taxon>Bacteroidota</taxon>
        <taxon>Sphingobacteriia</taxon>
        <taxon>Sphingobacteriales</taxon>
        <taxon>Sphingobacteriaceae</taxon>
        <taxon>Daejeonella</taxon>
    </lineage>
</organism>
<protein>
    <submittedName>
        <fullName evidence="1">Uncharacterized protein</fullName>
    </submittedName>
</protein>
<gene>
    <name evidence="1" type="ORF">SAMN05661099_1145</name>
</gene>
<sequence length="410" mass="45737">MRCGLLSAIHFVVMIGTGTAQNTIGLRFTPNIISNPKVVNPSPARIYGERTFSFDAGFDYNHQFKKNWGISGGIDLGIVDWNHYFEAPANAFGTKKGTGIISDNSNGENYFYYGLSFQAIYRFSWGENTFRLSGRPNIRAYNNGRESDITTYAINRATPWNPNDPNAGPPDFRLSLPPVSPQLHTNLSLALGIERRVSDQMQLVLGIRKNWGLKPISDGTLLVQMYDQVYNGGFATRSNYIGLDLQLRYATKKPEIKYSRAEPLPSDKQGFRKAIFAEALGNSLLSLNYDMRLQRFKNDGLGIRAGLGLGQQFDNSFSDFNRFIAVPVTINYIFGAQRHGIETGVGITPQIALSNSGTSDQIKPLGFFNLGYRYQPLKDGLLFRATWAPHLDSGSIQYIWLGASIGYSFR</sequence>
<reference evidence="2" key="1">
    <citation type="submission" date="2017-02" db="EMBL/GenBank/DDBJ databases">
        <authorList>
            <person name="Varghese N."/>
            <person name="Submissions S."/>
        </authorList>
    </citation>
    <scope>NUCLEOTIDE SEQUENCE [LARGE SCALE GENOMIC DNA]</scope>
    <source>
        <strain evidence="2">DSM 22385</strain>
    </source>
</reference>